<proteinExistence type="predicted"/>
<evidence type="ECO:0000256" key="3">
    <source>
        <dbReference type="ARBA" id="ARBA00018392"/>
    </source>
</evidence>
<evidence type="ECO:0000313" key="8">
    <source>
        <dbReference type="EMBL" id="TJZ78164.1"/>
    </source>
</evidence>
<dbReference type="EMBL" id="SUNH01000055">
    <property type="protein sequence ID" value="TJZ78164.1"/>
    <property type="molecule type" value="Genomic_DNA"/>
</dbReference>
<dbReference type="GO" id="GO:0016020">
    <property type="term" value="C:membrane"/>
    <property type="evidence" value="ECO:0007669"/>
    <property type="project" value="TreeGrafter"/>
</dbReference>
<protein>
    <recommendedName>
        <fullName evidence="3">Phospholipase D</fullName>
    </recommendedName>
    <alternativeName>
        <fullName evidence="5">Choline phosphatase</fullName>
    </alternativeName>
</protein>
<evidence type="ECO:0000313" key="9">
    <source>
        <dbReference type="Proteomes" id="UP000306223"/>
    </source>
</evidence>
<evidence type="ECO:0000256" key="1">
    <source>
        <dbReference type="ARBA" id="ARBA00003145"/>
    </source>
</evidence>
<dbReference type="CDD" id="cd09110">
    <property type="entry name" value="PLDc_CLS_1"/>
    <property type="match status" value="1"/>
</dbReference>
<dbReference type="InterPro" id="IPR001736">
    <property type="entry name" value="PLipase_D/transphosphatidylase"/>
</dbReference>
<dbReference type="InterPro" id="IPR025202">
    <property type="entry name" value="PLD-like_dom"/>
</dbReference>
<dbReference type="Proteomes" id="UP000306223">
    <property type="component" value="Unassembled WGS sequence"/>
</dbReference>
<keyword evidence="6" id="KW-1133">Transmembrane helix</keyword>
<dbReference type="PANTHER" id="PTHR21248">
    <property type="entry name" value="CARDIOLIPIN SYNTHASE"/>
    <property type="match status" value="1"/>
</dbReference>
<evidence type="ECO:0000256" key="2">
    <source>
        <dbReference type="ARBA" id="ARBA00004613"/>
    </source>
</evidence>
<dbReference type="PROSITE" id="PS50035">
    <property type="entry name" value="PLD"/>
    <property type="match status" value="2"/>
</dbReference>
<comment type="subcellular location">
    <subcellularLocation>
        <location evidence="2">Secreted</location>
    </subcellularLocation>
</comment>
<comment type="function">
    <text evidence="1">Could be a virulence factor.</text>
</comment>
<dbReference type="PANTHER" id="PTHR21248:SF22">
    <property type="entry name" value="PHOSPHOLIPASE D"/>
    <property type="match status" value="1"/>
</dbReference>
<evidence type="ECO:0000256" key="6">
    <source>
        <dbReference type="SAM" id="Phobius"/>
    </source>
</evidence>
<sequence>MPTARRVGQALVVVVLATVLGLVALNLMPDRRELRGHVPTVLATSGPDFQRSLAGLYGSNLLAGNRIETLSNGDRIFPAMLDAIRGAQVNVNFETYVYWSGTIADQFADALIERAQAGIPVRVMMDWVGSVPIDAALVERMEAAGVHVVRFRPLNWYTLDRINNRTHRKLLIVDGRIGFTGGVGISDDWRGDARHPDEWRENHYRITGPVVAMLQGAFVSNWVEDTGEILQGPDFFPLLEAEGDAVAQLVVSSTGSRNYIHLMLMTALSAAEGRIRIATPYFVPDDIAIAQLLDARARGVEIDILVPGSQTNKPPVRRASRALWGPLLQAGVRIHEYQPTFVHAKLLVVDDVFASVGSTNFDERSFRLNDEANLNVFDAGFAREQIAMFDVDLAQARPITLAEWQSRPWQDRLQDWAWSLLRTQL</sequence>
<dbReference type="CDD" id="cd09159">
    <property type="entry name" value="PLDc_ybhO_like_2"/>
    <property type="match status" value="1"/>
</dbReference>
<accession>A0A4U0QPP3</accession>
<comment type="caution">
    <text evidence="8">The sequence shown here is derived from an EMBL/GenBank/DDBJ whole genome shotgun (WGS) entry which is preliminary data.</text>
</comment>
<gene>
    <name evidence="8" type="ORF">FA740_18760</name>
</gene>
<keyword evidence="9" id="KW-1185">Reference proteome</keyword>
<dbReference type="GO" id="GO:0032049">
    <property type="term" value="P:cardiolipin biosynthetic process"/>
    <property type="evidence" value="ECO:0007669"/>
    <property type="project" value="UniProtKB-ARBA"/>
</dbReference>
<organism evidence="8 9">
    <name type="scientific">Paracoccus hibiscisoli</name>
    <dbReference type="NCBI Taxonomy" id="2023261"/>
    <lineage>
        <taxon>Bacteria</taxon>
        <taxon>Pseudomonadati</taxon>
        <taxon>Pseudomonadota</taxon>
        <taxon>Alphaproteobacteria</taxon>
        <taxon>Rhodobacterales</taxon>
        <taxon>Paracoccaceae</taxon>
        <taxon>Paracoccus</taxon>
    </lineage>
</organism>
<evidence type="ECO:0000259" key="7">
    <source>
        <dbReference type="PROSITE" id="PS50035"/>
    </source>
</evidence>
<keyword evidence="6" id="KW-0472">Membrane</keyword>
<feature type="transmembrane region" description="Helical" evidence="6">
    <location>
        <begin position="6"/>
        <end position="27"/>
    </location>
</feature>
<feature type="domain" description="PLD phosphodiesterase" evidence="7">
    <location>
        <begin position="338"/>
        <end position="365"/>
    </location>
</feature>
<keyword evidence="6" id="KW-0812">Transmembrane</keyword>
<dbReference type="GO" id="GO:0008808">
    <property type="term" value="F:cardiolipin synthase activity"/>
    <property type="evidence" value="ECO:0007669"/>
    <property type="project" value="TreeGrafter"/>
</dbReference>
<dbReference type="GO" id="GO:0005576">
    <property type="term" value="C:extracellular region"/>
    <property type="evidence" value="ECO:0007669"/>
    <property type="project" value="UniProtKB-SubCell"/>
</dbReference>
<name>A0A4U0QPP3_9RHOB</name>
<evidence type="ECO:0000256" key="5">
    <source>
        <dbReference type="ARBA" id="ARBA00029594"/>
    </source>
</evidence>
<dbReference type="RefSeq" id="WP_136858328.1">
    <property type="nucleotide sequence ID" value="NZ_SUNH01000055.1"/>
</dbReference>
<dbReference type="SUPFAM" id="SSF56024">
    <property type="entry name" value="Phospholipase D/nuclease"/>
    <property type="match status" value="2"/>
</dbReference>
<feature type="domain" description="PLD phosphodiesterase" evidence="7">
    <location>
        <begin position="162"/>
        <end position="189"/>
    </location>
</feature>
<dbReference type="Pfam" id="PF13091">
    <property type="entry name" value="PLDc_2"/>
    <property type="match status" value="1"/>
</dbReference>
<dbReference type="Gene3D" id="3.30.870.10">
    <property type="entry name" value="Endonuclease Chain A"/>
    <property type="match status" value="2"/>
</dbReference>
<dbReference type="AlphaFoldDB" id="A0A4U0QPP3"/>
<dbReference type="SMART" id="SM00155">
    <property type="entry name" value="PLDc"/>
    <property type="match status" value="2"/>
</dbReference>
<dbReference type="OrthoDB" id="9762009at2"/>
<evidence type="ECO:0000256" key="4">
    <source>
        <dbReference type="ARBA" id="ARBA00022525"/>
    </source>
</evidence>
<keyword evidence="4" id="KW-0964">Secreted</keyword>
<reference evidence="8 9" key="1">
    <citation type="submission" date="2019-04" db="EMBL/GenBank/DDBJ databases">
        <authorList>
            <person name="Li J."/>
        </authorList>
    </citation>
    <scope>NUCLEOTIDE SEQUENCE [LARGE SCALE GENOMIC DNA]</scope>
    <source>
        <strain evidence="8 9">CCTCC AB2016182</strain>
    </source>
</reference>